<sequence length="462" mass="48378">MRRVTFSVMAVGAALLLGSPAWAVDPSPSTSAATTAAQGKKICKLTDAKVGELSGIVATESGFLAVNTTDNVDNAAESHQKIWQLTSACKVTGKGISFGGGGSNSPNDIVRAKDGTMWIADTGNAKDRPSVALWKLPAALTTPQIFRLTFPEGDKHEVQALLINGDGTPILVTHENDKTAFLYTPTTALSATGAVPLKQAGKIEILTTVTENILGGAGRKGFTGGAVSPDGTRVALRTQADAYEWDVTGGDVLAALKTEPRVTGLPAPAEQYSGAITYSADGTQLITAPRLDKAADKESTALLSYTPTTKRYVAPPTVKAAEGDSWIVKWAKDLSLDQVYMLLAGVGFAGLILVGLGVFGMINGKKKRQKAAAAAKKKAKREREALDGFGDADFALPTDNAQTTVLAPVPGYDDRGRGGYPDQGGGVYGAPQGRPQPGYGPPQPQYGNPPRPNQDPWDPNRY</sequence>
<organism evidence="4 5">
    <name type="scientific">Hamadaea flava</name>
    <dbReference type="NCBI Taxonomy" id="1742688"/>
    <lineage>
        <taxon>Bacteria</taxon>
        <taxon>Bacillati</taxon>
        <taxon>Actinomycetota</taxon>
        <taxon>Actinomycetes</taxon>
        <taxon>Micromonosporales</taxon>
        <taxon>Micromonosporaceae</taxon>
        <taxon>Hamadaea</taxon>
    </lineage>
</organism>
<gene>
    <name evidence="4" type="ORF">ACFOZ4_10445</name>
</gene>
<accession>A0ABV8LL43</accession>
<feature type="chain" id="PRO_5045495518" evidence="3">
    <location>
        <begin position="24"/>
        <end position="462"/>
    </location>
</feature>
<evidence type="ECO:0000256" key="2">
    <source>
        <dbReference type="SAM" id="Phobius"/>
    </source>
</evidence>
<keyword evidence="2" id="KW-1133">Transmembrane helix</keyword>
<keyword evidence="5" id="KW-1185">Reference proteome</keyword>
<dbReference type="SUPFAM" id="SSF75011">
    <property type="entry name" value="3-carboxy-cis,cis-mucoante lactonizing enzyme"/>
    <property type="match status" value="1"/>
</dbReference>
<reference evidence="5" key="1">
    <citation type="journal article" date="2019" name="Int. J. Syst. Evol. Microbiol.">
        <title>The Global Catalogue of Microorganisms (GCM) 10K type strain sequencing project: providing services to taxonomists for standard genome sequencing and annotation.</title>
        <authorList>
            <consortium name="The Broad Institute Genomics Platform"/>
            <consortium name="The Broad Institute Genome Sequencing Center for Infectious Disease"/>
            <person name="Wu L."/>
            <person name="Ma J."/>
        </authorList>
    </citation>
    <scope>NUCLEOTIDE SEQUENCE [LARGE SCALE GENOMIC DNA]</scope>
    <source>
        <strain evidence="5">CGMCC 4.7289</strain>
    </source>
</reference>
<feature type="compositionally biased region" description="Gly residues" evidence="1">
    <location>
        <begin position="418"/>
        <end position="428"/>
    </location>
</feature>
<proteinExistence type="predicted"/>
<feature type="region of interest" description="Disordered" evidence="1">
    <location>
        <begin position="405"/>
        <end position="462"/>
    </location>
</feature>
<feature type="signal peptide" evidence="3">
    <location>
        <begin position="1"/>
        <end position="23"/>
    </location>
</feature>
<evidence type="ECO:0000256" key="3">
    <source>
        <dbReference type="SAM" id="SignalP"/>
    </source>
</evidence>
<feature type="transmembrane region" description="Helical" evidence="2">
    <location>
        <begin position="339"/>
        <end position="362"/>
    </location>
</feature>
<keyword evidence="3" id="KW-0732">Signal</keyword>
<dbReference type="Gene3D" id="2.130.10.10">
    <property type="entry name" value="YVTN repeat-like/Quinoprotein amine dehydrogenase"/>
    <property type="match status" value="1"/>
</dbReference>
<feature type="compositionally biased region" description="Pro residues" evidence="1">
    <location>
        <begin position="438"/>
        <end position="453"/>
    </location>
</feature>
<dbReference type="InterPro" id="IPR015943">
    <property type="entry name" value="WD40/YVTN_repeat-like_dom_sf"/>
</dbReference>
<dbReference type="Proteomes" id="UP001595816">
    <property type="component" value="Unassembled WGS sequence"/>
</dbReference>
<keyword evidence="2" id="KW-0812">Transmembrane</keyword>
<keyword evidence="2" id="KW-0472">Membrane</keyword>
<comment type="caution">
    <text evidence="4">The sequence shown here is derived from an EMBL/GenBank/DDBJ whole genome shotgun (WGS) entry which is preliminary data.</text>
</comment>
<evidence type="ECO:0000313" key="4">
    <source>
        <dbReference type="EMBL" id="MFC4131022.1"/>
    </source>
</evidence>
<evidence type="ECO:0000313" key="5">
    <source>
        <dbReference type="Proteomes" id="UP001595816"/>
    </source>
</evidence>
<protein>
    <submittedName>
        <fullName evidence="4">Uncharacterized protein</fullName>
    </submittedName>
</protein>
<dbReference type="RefSeq" id="WP_253756724.1">
    <property type="nucleotide sequence ID" value="NZ_JAMZDZ010000001.1"/>
</dbReference>
<evidence type="ECO:0000256" key="1">
    <source>
        <dbReference type="SAM" id="MobiDB-lite"/>
    </source>
</evidence>
<dbReference type="EMBL" id="JBHSAY010000005">
    <property type="protein sequence ID" value="MFC4131022.1"/>
    <property type="molecule type" value="Genomic_DNA"/>
</dbReference>
<name>A0ABV8LL43_9ACTN</name>